<keyword evidence="2" id="KW-1185">Reference proteome</keyword>
<dbReference type="EMBL" id="CM044705">
    <property type="protein sequence ID" value="KAI5664253.1"/>
    <property type="molecule type" value="Genomic_DNA"/>
</dbReference>
<gene>
    <name evidence="1" type="ORF">M9H77_23576</name>
</gene>
<proteinExistence type="predicted"/>
<comment type="caution">
    <text evidence="1">The sequence shown here is derived from an EMBL/GenBank/DDBJ whole genome shotgun (WGS) entry which is preliminary data.</text>
</comment>
<sequence>MILSMSFLLTRYKRDFRESLSPLISSLTKGSMKAEDVKSKVYEGILYYLPLQEWNELFLCFGSNVVEKELSLDVAGNEFKLCNPPFFSLLRTRSFITISLLILLLWT</sequence>
<evidence type="ECO:0000313" key="1">
    <source>
        <dbReference type="EMBL" id="KAI5664253.1"/>
    </source>
</evidence>
<name>A0ACC0AXU4_CATRO</name>
<protein>
    <submittedName>
        <fullName evidence="1">Uncharacterized protein</fullName>
    </submittedName>
</protein>
<evidence type="ECO:0000313" key="2">
    <source>
        <dbReference type="Proteomes" id="UP001060085"/>
    </source>
</evidence>
<organism evidence="1 2">
    <name type="scientific">Catharanthus roseus</name>
    <name type="common">Madagascar periwinkle</name>
    <name type="synonym">Vinca rosea</name>
    <dbReference type="NCBI Taxonomy" id="4058"/>
    <lineage>
        <taxon>Eukaryota</taxon>
        <taxon>Viridiplantae</taxon>
        <taxon>Streptophyta</taxon>
        <taxon>Embryophyta</taxon>
        <taxon>Tracheophyta</taxon>
        <taxon>Spermatophyta</taxon>
        <taxon>Magnoliopsida</taxon>
        <taxon>eudicotyledons</taxon>
        <taxon>Gunneridae</taxon>
        <taxon>Pentapetalae</taxon>
        <taxon>asterids</taxon>
        <taxon>lamiids</taxon>
        <taxon>Gentianales</taxon>
        <taxon>Apocynaceae</taxon>
        <taxon>Rauvolfioideae</taxon>
        <taxon>Vinceae</taxon>
        <taxon>Catharanthinae</taxon>
        <taxon>Catharanthus</taxon>
    </lineage>
</organism>
<accession>A0ACC0AXU4</accession>
<dbReference type="Proteomes" id="UP001060085">
    <property type="component" value="Linkage Group LG05"/>
</dbReference>
<reference evidence="2" key="1">
    <citation type="journal article" date="2023" name="Nat. Plants">
        <title>Single-cell RNA sequencing provides a high-resolution roadmap for understanding the multicellular compartmentation of specialized metabolism.</title>
        <authorList>
            <person name="Sun S."/>
            <person name="Shen X."/>
            <person name="Li Y."/>
            <person name="Li Y."/>
            <person name="Wang S."/>
            <person name="Li R."/>
            <person name="Zhang H."/>
            <person name="Shen G."/>
            <person name="Guo B."/>
            <person name="Wei J."/>
            <person name="Xu J."/>
            <person name="St-Pierre B."/>
            <person name="Chen S."/>
            <person name="Sun C."/>
        </authorList>
    </citation>
    <scope>NUCLEOTIDE SEQUENCE [LARGE SCALE GENOMIC DNA]</scope>
</reference>